<gene>
    <name evidence="3" type="ORF">LRLP16767_LRLP167_00379</name>
</gene>
<dbReference type="InterPro" id="IPR029044">
    <property type="entry name" value="Nucleotide-diphossugar_trans"/>
</dbReference>
<dbReference type="EC" id="2.4.1.83" evidence="3"/>
<reference evidence="3" key="1">
    <citation type="submission" date="2015-10" db="EMBL/GenBank/DDBJ databases">
        <authorList>
            <person name="Gilbert D.G."/>
        </authorList>
    </citation>
    <scope>NUCLEOTIDE SEQUENCE</scope>
    <source>
        <strain evidence="3">Lp167-67</strain>
    </source>
</reference>
<feature type="domain" description="Glycosyltransferase 2-like" evidence="2">
    <location>
        <begin position="67"/>
        <end position="141"/>
    </location>
</feature>
<dbReference type="PANTHER" id="PTHR48090">
    <property type="entry name" value="UNDECAPRENYL-PHOSPHATE 4-DEOXY-4-FORMAMIDO-L-ARABINOSE TRANSFERASE-RELATED"/>
    <property type="match status" value="1"/>
</dbReference>
<protein>
    <submittedName>
        <fullName evidence="3">Dolichol-phosphate mannosyltransferase in lipid-linked oligosaccharide synthesis cluster</fullName>
        <ecNumber evidence="3">2.4.1.83</ecNumber>
    </submittedName>
</protein>
<accession>A0A0U5JY18</accession>
<sequence>MVSNIFYEAFQTSSPWMVFLIIINLILCIYPILGAMFWFFGAISYILFRQKEELPPKAKLTPEPFITIMIPAHNEEIVIKSTLEYLLTQLNYHNYEVLVMDDGSDDRTPELLRSMQAKYSRLRVIRIEQNQGKPMHLILGFSLLRVNIF</sequence>
<name>A0A0U5JY18_LIMRT</name>
<dbReference type="CDD" id="cd06423">
    <property type="entry name" value="CESA_like"/>
    <property type="match status" value="1"/>
</dbReference>
<dbReference type="Gene3D" id="3.90.550.10">
    <property type="entry name" value="Spore Coat Polysaccharide Biosynthesis Protein SpsA, Chain A"/>
    <property type="match status" value="1"/>
</dbReference>
<keyword evidence="3" id="KW-0328">Glycosyltransferase</keyword>
<dbReference type="EMBL" id="LN887712">
    <property type="protein sequence ID" value="CUR42407.1"/>
    <property type="molecule type" value="Genomic_DNA"/>
</dbReference>
<dbReference type="GO" id="GO:0004582">
    <property type="term" value="F:dolichyl-phosphate beta-D-mannosyltransferase activity"/>
    <property type="evidence" value="ECO:0007669"/>
    <property type="project" value="UniProtKB-EC"/>
</dbReference>
<evidence type="ECO:0000259" key="2">
    <source>
        <dbReference type="Pfam" id="PF00535"/>
    </source>
</evidence>
<dbReference type="Pfam" id="PF00535">
    <property type="entry name" value="Glycos_transf_2"/>
    <property type="match status" value="1"/>
</dbReference>
<organism evidence="3">
    <name type="scientific">Limosilactobacillus reuteri</name>
    <name type="common">Lactobacillus reuteri</name>
    <dbReference type="NCBI Taxonomy" id="1598"/>
    <lineage>
        <taxon>Bacteria</taxon>
        <taxon>Bacillati</taxon>
        <taxon>Bacillota</taxon>
        <taxon>Bacilli</taxon>
        <taxon>Lactobacillales</taxon>
        <taxon>Lactobacillaceae</taxon>
        <taxon>Limosilactobacillus</taxon>
    </lineage>
</organism>
<proteinExistence type="predicted"/>
<dbReference type="InterPro" id="IPR050256">
    <property type="entry name" value="Glycosyltransferase_2"/>
</dbReference>
<keyword evidence="3" id="KW-0808">Transferase</keyword>
<dbReference type="SUPFAM" id="SSF53448">
    <property type="entry name" value="Nucleotide-diphospho-sugar transferases"/>
    <property type="match status" value="1"/>
</dbReference>
<feature type="transmembrane region" description="Helical" evidence="1">
    <location>
        <begin position="16"/>
        <end position="48"/>
    </location>
</feature>
<keyword evidence="1" id="KW-0812">Transmembrane</keyword>
<dbReference type="AlphaFoldDB" id="A0A0U5JY18"/>
<evidence type="ECO:0000256" key="1">
    <source>
        <dbReference type="SAM" id="Phobius"/>
    </source>
</evidence>
<dbReference type="InterPro" id="IPR001173">
    <property type="entry name" value="Glyco_trans_2-like"/>
</dbReference>
<evidence type="ECO:0000313" key="3">
    <source>
        <dbReference type="EMBL" id="CUR42407.1"/>
    </source>
</evidence>
<keyword evidence="1" id="KW-0472">Membrane</keyword>
<keyword evidence="1" id="KW-1133">Transmembrane helix</keyword>